<evidence type="ECO:0000313" key="1">
    <source>
        <dbReference type="EMBL" id="KAK7083923.1"/>
    </source>
</evidence>
<proteinExistence type="predicted"/>
<sequence length="71" mass="7847">MHRRPHAKLDPTKIFTVSPHSSHWLPRLLEVDWSPLFRRPCLGSSSEDVLPVALVLTILSTMESGGVLCAG</sequence>
<dbReference type="EMBL" id="JAXCGZ010002419">
    <property type="protein sequence ID" value="KAK7083923.1"/>
    <property type="molecule type" value="Genomic_DNA"/>
</dbReference>
<name>A0AAN8XQR2_HALRR</name>
<protein>
    <submittedName>
        <fullName evidence="1">Uncharacterized protein</fullName>
    </submittedName>
</protein>
<accession>A0AAN8XQR2</accession>
<evidence type="ECO:0000313" key="2">
    <source>
        <dbReference type="Proteomes" id="UP001381693"/>
    </source>
</evidence>
<dbReference type="AlphaFoldDB" id="A0AAN8XQR2"/>
<dbReference type="Proteomes" id="UP001381693">
    <property type="component" value="Unassembled WGS sequence"/>
</dbReference>
<feature type="non-terminal residue" evidence="1">
    <location>
        <position position="71"/>
    </location>
</feature>
<keyword evidence="2" id="KW-1185">Reference proteome</keyword>
<reference evidence="1 2" key="1">
    <citation type="submission" date="2023-11" db="EMBL/GenBank/DDBJ databases">
        <title>Halocaridina rubra genome assembly.</title>
        <authorList>
            <person name="Smith C."/>
        </authorList>
    </citation>
    <scope>NUCLEOTIDE SEQUENCE [LARGE SCALE GENOMIC DNA]</scope>
    <source>
        <strain evidence="1">EP-1</strain>
        <tissue evidence="1">Whole</tissue>
    </source>
</reference>
<organism evidence="1 2">
    <name type="scientific">Halocaridina rubra</name>
    <name type="common">Hawaiian red shrimp</name>
    <dbReference type="NCBI Taxonomy" id="373956"/>
    <lineage>
        <taxon>Eukaryota</taxon>
        <taxon>Metazoa</taxon>
        <taxon>Ecdysozoa</taxon>
        <taxon>Arthropoda</taxon>
        <taxon>Crustacea</taxon>
        <taxon>Multicrustacea</taxon>
        <taxon>Malacostraca</taxon>
        <taxon>Eumalacostraca</taxon>
        <taxon>Eucarida</taxon>
        <taxon>Decapoda</taxon>
        <taxon>Pleocyemata</taxon>
        <taxon>Caridea</taxon>
        <taxon>Atyoidea</taxon>
        <taxon>Atyidae</taxon>
        <taxon>Halocaridina</taxon>
    </lineage>
</organism>
<gene>
    <name evidence="1" type="ORF">SK128_006588</name>
</gene>
<comment type="caution">
    <text evidence="1">The sequence shown here is derived from an EMBL/GenBank/DDBJ whole genome shotgun (WGS) entry which is preliminary data.</text>
</comment>